<accession>A0A9P6M4V3</accession>
<evidence type="ECO:0000256" key="1">
    <source>
        <dbReference type="SAM" id="Coils"/>
    </source>
</evidence>
<feature type="coiled-coil region" evidence="1">
    <location>
        <begin position="252"/>
        <end position="279"/>
    </location>
</feature>
<evidence type="ECO:0000313" key="4">
    <source>
        <dbReference type="EMBL" id="KAF9965674.1"/>
    </source>
</evidence>
<gene>
    <name evidence="4" type="ORF">BGZ70_004342</name>
</gene>
<evidence type="ECO:0008006" key="6">
    <source>
        <dbReference type="Google" id="ProtNLM"/>
    </source>
</evidence>
<keyword evidence="3" id="KW-0472">Membrane</keyword>
<keyword evidence="5" id="KW-1185">Reference proteome</keyword>
<keyword evidence="1" id="KW-0175">Coiled coil</keyword>
<evidence type="ECO:0000256" key="3">
    <source>
        <dbReference type="SAM" id="Phobius"/>
    </source>
</evidence>
<dbReference type="OrthoDB" id="2352140at2759"/>
<keyword evidence="3" id="KW-1133">Transmembrane helix</keyword>
<reference evidence="4" key="1">
    <citation type="journal article" date="2020" name="Fungal Divers.">
        <title>Resolving the Mortierellaceae phylogeny through synthesis of multi-gene phylogenetics and phylogenomics.</title>
        <authorList>
            <person name="Vandepol N."/>
            <person name="Liber J."/>
            <person name="Desiro A."/>
            <person name="Na H."/>
            <person name="Kennedy M."/>
            <person name="Barry K."/>
            <person name="Grigoriev I.V."/>
            <person name="Miller A.N."/>
            <person name="O'Donnell K."/>
            <person name="Stajich J.E."/>
            <person name="Bonito G."/>
        </authorList>
    </citation>
    <scope>NUCLEOTIDE SEQUENCE</scope>
    <source>
        <strain evidence="4">CK1249</strain>
    </source>
</reference>
<comment type="caution">
    <text evidence="4">The sequence shown here is derived from an EMBL/GenBank/DDBJ whole genome shotgun (WGS) entry which is preliminary data.</text>
</comment>
<dbReference type="Proteomes" id="UP000738359">
    <property type="component" value="Unassembled WGS sequence"/>
</dbReference>
<feature type="region of interest" description="Disordered" evidence="2">
    <location>
        <begin position="228"/>
        <end position="252"/>
    </location>
</feature>
<evidence type="ECO:0000256" key="2">
    <source>
        <dbReference type="SAM" id="MobiDB-lite"/>
    </source>
</evidence>
<feature type="transmembrane region" description="Helical" evidence="3">
    <location>
        <begin position="138"/>
        <end position="157"/>
    </location>
</feature>
<dbReference type="EMBL" id="JAAAHY010000231">
    <property type="protein sequence ID" value="KAF9965674.1"/>
    <property type="molecule type" value="Genomic_DNA"/>
</dbReference>
<feature type="compositionally biased region" description="Acidic residues" evidence="2">
    <location>
        <begin position="228"/>
        <end position="237"/>
    </location>
</feature>
<evidence type="ECO:0000313" key="5">
    <source>
        <dbReference type="Proteomes" id="UP000738359"/>
    </source>
</evidence>
<sequence>MLWNYEDNPEFEISRPRDNTLWKTLYHMLTIKLRPKAHTYINCHDFNLEVFDNPAIAALALKHGKTYRTIYNLLDIMGYTVPVGTSIQQIVVLYENNPDGYTKTLSFAVLIVFLHAGGRYDDVDDEFESEAWEFHVMMGVYFFFTVIVMLNVLIDTWRLVWIESRLRYTEAAENMSYHVPGFRQSHNWFPKEVFYSATLQEVKAYLEKYHSKESKNQNCEILQDWERDEEYDEDEEGNPITASSQNQQDEDVDKEVALVQELRGQVERLQRNIDEQARLQKWMHEESKKESQKQFKILQELLRSRAQ</sequence>
<proteinExistence type="predicted"/>
<keyword evidence="3" id="KW-0812">Transmembrane</keyword>
<protein>
    <recommendedName>
        <fullName evidence="6">Ion transport domain-containing protein</fullName>
    </recommendedName>
</protein>
<name>A0A9P6M4V3_MORAP</name>
<dbReference type="AlphaFoldDB" id="A0A9P6M4V3"/>
<organism evidence="4 5">
    <name type="scientific">Mortierella alpina</name>
    <name type="common">Oleaginous fungus</name>
    <name type="synonym">Mortierella renispora</name>
    <dbReference type="NCBI Taxonomy" id="64518"/>
    <lineage>
        <taxon>Eukaryota</taxon>
        <taxon>Fungi</taxon>
        <taxon>Fungi incertae sedis</taxon>
        <taxon>Mucoromycota</taxon>
        <taxon>Mortierellomycotina</taxon>
        <taxon>Mortierellomycetes</taxon>
        <taxon>Mortierellales</taxon>
        <taxon>Mortierellaceae</taxon>
        <taxon>Mortierella</taxon>
    </lineage>
</organism>